<evidence type="ECO:0000313" key="1">
    <source>
        <dbReference type="EMBL" id="TNN47390.1"/>
    </source>
</evidence>
<sequence>MWEKKRGSDIPVELFVLRVSSIIRGTKGEQHDVTPGGLLEESATPYFKAYLLLHHFGVHVGDEADGELADDLSGDNGLGSCFRERSLDTMKRQRRIPPASERLRIPAVVEVSRLDVEMAVDAHGLLGRV</sequence>
<accession>A0A4Z2G2L0</accession>
<dbReference type="EMBL" id="SRLO01000744">
    <property type="protein sequence ID" value="TNN47390.1"/>
    <property type="molecule type" value="Genomic_DNA"/>
</dbReference>
<keyword evidence="2" id="KW-1185">Reference proteome</keyword>
<organism evidence="1 2">
    <name type="scientific">Liparis tanakae</name>
    <name type="common">Tanaka's snailfish</name>
    <dbReference type="NCBI Taxonomy" id="230148"/>
    <lineage>
        <taxon>Eukaryota</taxon>
        <taxon>Metazoa</taxon>
        <taxon>Chordata</taxon>
        <taxon>Craniata</taxon>
        <taxon>Vertebrata</taxon>
        <taxon>Euteleostomi</taxon>
        <taxon>Actinopterygii</taxon>
        <taxon>Neopterygii</taxon>
        <taxon>Teleostei</taxon>
        <taxon>Neoteleostei</taxon>
        <taxon>Acanthomorphata</taxon>
        <taxon>Eupercaria</taxon>
        <taxon>Perciformes</taxon>
        <taxon>Cottioidei</taxon>
        <taxon>Cottales</taxon>
        <taxon>Liparidae</taxon>
        <taxon>Liparis</taxon>
    </lineage>
</organism>
<reference evidence="1 2" key="1">
    <citation type="submission" date="2019-03" db="EMBL/GenBank/DDBJ databases">
        <title>First draft genome of Liparis tanakae, snailfish: a comprehensive survey of snailfish specific genes.</title>
        <authorList>
            <person name="Kim W."/>
            <person name="Song I."/>
            <person name="Jeong J.-H."/>
            <person name="Kim D."/>
            <person name="Kim S."/>
            <person name="Ryu S."/>
            <person name="Song J.Y."/>
            <person name="Lee S.K."/>
        </authorList>
    </citation>
    <scope>NUCLEOTIDE SEQUENCE [LARGE SCALE GENOMIC DNA]</scope>
    <source>
        <tissue evidence="1">Muscle</tissue>
    </source>
</reference>
<name>A0A4Z2G2L0_9TELE</name>
<dbReference type="AlphaFoldDB" id="A0A4Z2G2L0"/>
<dbReference type="Proteomes" id="UP000314294">
    <property type="component" value="Unassembled WGS sequence"/>
</dbReference>
<evidence type="ECO:0000313" key="2">
    <source>
        <dbReference type="Proteomes" id="UP000314294"/>
    </source>
</evidence>
<gene>
    <name evidence="1" type="ORF">EYF80_042393</name>
</gene>
<proteinExistence type="predicted"/>
<protein>
    <submittedName>
        <fullName evidence="1">Uncharacterized protein</fullName>
    </submittedName>
</protein>
<comment type="caution">
    <text evidence="1">The sequence shown here is derived from an EMBL/GenBank/DDBJ whole genome shotgun (WGS) entry which is preliminary data.</text>
</comment>